<dbReference type="GO" id="GO:0006508">
    <property type="term" value="P:proteolysis"/>
    <property type="evidence" value="ECO:0007669"/>
    <property type="project" value="UniProtKB-KW"/>
</dbReference>
<evidence type="ECO:0000256" key="8">
    <source>
        <dbReference type="ARBA" id="ARBA00022960"/>
    </source>
</evidence>
<dbReference type="InterPro" id="IPR023346">
    <property type="entry name" value="Lysozyme-like_dom_sf"/>
</dbReference>
<dbReference type="PANTHER" id="PTHR32282:SF33">
    <property type="entry name" value="PEPTIDOGLYCAN GLYCOSYLTRANSFERASE"/>
    <property type="match status" value="1"/>
</dbReference>
<feature type="compositionally biased region" description="Acidic residues" evidence="14">
    <location>
        <begin position="701"/>
        <end position="720"/>
    </location>
</feature>
<evidence type="ECO:0000259" key="15">
    <source>
        <dbReference type="PROSITE" id="PS51178"/>
    </source>
</evidence>
<evidence type="ECO:0000256" key="10">
    <source>
        <dbReference type="ARBA" id="ARBA00023268"/>
    </source>
</evidence>
<dbReference type="GO" id="GO:0008955">
    <property type="term" value="F:peptidoglycan glycosyltransferase activity"/>
    <property type="evidence" value="ECO:0007669"/>
    <property type="project" value="UniProtKB-EC"/>
</dbReference>
<dbReference type="GO" id="GO:0008360">
    <property type="term" value="P:regulation of cell shape"/>
    <property type="evidence" value="ECO:0007669"/>
    <property type="project" value="UniProtKB-KW"/>
</dbReference>
<keyword evidence="8" id="KW-0133">Cell shape</keyword>
<dbReference type="GO" id="GO:0030288">
    <property type="term" value="C:outer membrane-bounded periplasmic space"/>
    <property type="evidence" value="ECO:0007669"/>
    <property type="project" value="TreeGrafter"/>
</dbReference>
<dbReference type="PROSITE" id="PS51178">
    <property type="entry name" value="PASTA"/>
    <property type="match status" value="1"/>
</dbReference>
<dbReference type="Gene3D" id="1.10.3810.10">
    <property type="entry name" value="Biosynthetic peptidoglycan transglycosylase-like"/>
    <property type="match status" value="1"/>
</dbReference>
<comment type="catalytic activity">
    <reaction evidence="13">
        <text>[GlcNAc-(1-&gt;4)-Mur2Ac(oyl-L-Ala-gamma-D-Glu-L-Lys-D-Ala-D-Ala)](n)-di-trans,octa-cis-undecaprenyl diphosphate + beta-D-GlcNAc-(1-&gt;4)-Mur2Ac(oyl-L-Ala-gamma-D-Glu-L-Lys-D-Ala-D-Ala)-di-trans,octa-cis-undecaprenyl diphosphate = [GlcNAc-(1-&gt;4)-Mur2Ac(oyl-L-Ala-gamma-D-Glu-L-Lys-D-Ala-D-Ala)](n+1)-di-trans,octa-cis-undecaprenyl diphosphate + di-trans,octa-cis-undecaprenyl diphosphate + H(+)</text>
        <dbReference type="Rhea" id="RHEA:23708"/>
        <dbReference type="Rhea" id="RHEA-COMP:9602"/>
        <dbReference type="Rhea" id="RHEA-COMP:9603"/>
        <dbReference type="ChEBI" id="CHEBI:15378"/>
        <dbReference type="ChEBI" id="CHEBI:58405"/>
        <dbReference type="ChEBI" id="CHEBI:60033"/>
        <dbReference type="ChEBI" id="CHEBI:78435"/>
        <dbReference type="EC" id="2.4.99.28"/>
    </reaction>
</comment>
<feature type="domain" description="PASTA" evidence="15">
    <location>
        <begin position="634"/>
        <end position="691"/>
    </location>
</feature>
<dbReference type="AlphaFoldDB" id="A0A9D2VLE6"/>
<dbReference type="Proteomes" id="UP000789325">
    <property type="component" value="Unassembled WGS sequence"/>
</dbReference>
<keyword evidence="5" id="KW-0328">Glycosyltransferase</keyword>
<dbReference type="EMBL" id="DYZL01000179">
    <property type="protein sequence ID" value="HJH43783.1"/>
    <property type="molecule type" value="Genomic_DNA"/>
</dbReference>
<evidence type="ECO:0000256" key="6">
    <source>
        <dbReference type="ARBA" id="ARBA00022679"/>
    </source>
</evidence>
<keyword evidence="7" id="KW-0378">Hydrolase</keyword>
<comment type="similarity">
    <text evidence="2">In the N-terminal section; belongs to the glycosyltransferase 51 family.</text>
</comment>
<keyword evidence="9" id="KW-0573">Peptidoglycan synthesis</keyword>
<feature type="compositionally biased region" description="Basic and acidic residues" evidence="14">
    <location>
        <begin position="625"/>
        <end position="639"/>
    </location>
</feature>
<dbReference type="InterPro" id="IPR001460">
    <property type="entry name" value="PCN-bd_Tpept"/>
</dbReference>
<evidence type="ECO:0000313" key="16">
    <source>
        <dbReference type="EMBL" id="HJH43783.1"/>
    </source>
</evidence>
<keyword evidence="3" id="KW-0121">Carboxypeptidase</keyword>
<evidence type="ECO:0000256" key="5">
    <source>
        <dbReference type="ARBA" id="ARBA00022676"/>
    </source>
</evidence>
<dbReference type="InterPro" id="IPR050396">
    <property type="entry name" value="Glycosyltr_51/Transpeptidase"/>
</dbReference>
<dbReference type="FunFam" id="1.10.3810.10:FF:000001">
    <property type="entry name" value="Penicillin-binding protein 1A"/>
    <property type="match status" value="1"/>
</dbReference>
<dbReference type="InterPro" id="IPR012338">
    <property type="entry name" value="Beta-lactam/transpept-like"/>
</dbReference>
<reference evidence="16" key="2">
    <citation type="submission" date="2021-09" db="EMBL/GenBank/DDBJ databases">
        <authorList>
            <person name="Gilroy R."/>
        </authorList>
    </citation>
    <scope>NUCLEOTIDE SEQUENCE</scope>
    <source>
        <strain evidence="16">USAMLcec12-2067</strain>
    </source>
</reference>
<comment type="catalytic activity">
    <reaction evidence="12">
        <text>Preferential cleavage: (Ac)2-L-Lys-D-Ala-|-D-Ala. Also transpeptidation of peptidyl-alanyl moieties that are N-acyl substituents of D-alanine.</text>
        <dbReference type="EC" id="3.4.16.4"/>
    </reaction>
</comment>
<reference evidence="16" key="1">
    <citation type="journal article" date="2021" name="PeerJ">
        <title>Extensive microbial diversity within the chicken gut microbiome revealed by metagenomics and culture.</title>
        <authorList>
            <person name="Gilroy R."/>
            <person name="Ravi A."/>
            <person name="Getino M."/>
            <person name="Pursley I."/>
            <person name="Horton D.L."/>
            <person name="Alikhan N.F."/>
            <person name="Baker D."/>
            <person name="Gharbi K."/>
            <person name="Hall N."/>
            <person name="Watson M."/>
            <person name="Adriaenssens E.M."/>
            <person name="Foster-Nyarko E."/>
            <person name="Jarju S."/>
            <person name="Secka A."/>
            <person name="Antonio M."/>
            <person name="Oren A."/>
            <person name="Chaudhuri R.R."/>
            <person name="La Ragione R."/>
            <person name="Hildebrand F."/>
            <person name="Pallen M.J."/>
        </authorList>
    </citation>
    <scope>NUCLEOTIDE SEQUENCE</scope>
    <source>
        <strain evidence="16">USAMLcec12-2067</strain>
    </source>
</reference>
<dbReference type="SUPFAM" id="SSF53955">
    <property type="entry name" value="Lysozyme-like"/>
    <property type="match status" value="1"/>
</dbReference>
<keyword evidence="6" id="KW-0808">Transferase</keyword>
<evidence type="ECO:0000313" key="17">
    <source>
        <dbReference type="Proteomes" id="UP000789325"/>
    </source>
</evidence>
<organism evidence="16 17">
    <name type="scientific">Rubneribacter badeniensis</name>
    <dbReference type="NCBI Taxonomy" id="2070688"/>
    <lineage>
        <taxon>Bacteria</taxon>
        <taxon>Bacillati</taxon>
        <taxon>Actinomycetota</taxon>
        <taxon>Coriobacteriia</taxon>
        <taxon>Eggerthellales</taxon>
        <taxon>Eggerthellaceae</taxon>
        <taxon>Rubneribacter</taxon>
    </lineage>
</organism>
<proteinExistence type="inferred from homology"/>
<dbReference type="SMART" id="SM00740">
    <property type="entry name" value="PASTA"/>
    <property type="match status" value="1"/>
</dbReference>
<evidence type="ECO:0000256" key="12">
    <source>
        <dbReference type="ARBA" id="ARBA00034000"/>
    </source>
</evidence>
<sequence>MGAALCFVAYWGVQGVLRIMEGWTEDLPPIENIDFTNYSQESVMYAGDESTVLAEFRLEKREPLESADQVSPYVLKGTVDTEDVRFYEHDGVDLLGIARALVNNLTGGDLEGASTITQQLVRNTILTDEATDISFERKIREAELAVDMEKRFSKDEILLMYLNTINYGDGCYGIEAAAQNYFQVSAADLTLAQAATLVGIPQSPTYLNPKEYPDACLKRRNTVLDRMLSAGDITQEEHDAAQAEELNLNPAPATPEDGIYAYPYFTSYVQQLLTSDPAKYGMTESNLFEGGYTIYTSLDPVLQEEAEEACAEQNARMAGMGPDLESALVAMEPETGLVKAMVGGRDYYESQWNIATQGGQPTGSTFKVFTLAAAIEQGIDPDTKIDCTSPMDRPGAEPLENFGGADYGIQTIENATALSSNTGYYRLTEEVTPAAMNEMATRLGVGGEFVPNNTPTAVLGTENCTPLSMANAYATLATGGVKHDPVVITKIVDQDGNVIYEPADTSARVLTEEVSGAVTKVLRSVFESSNGTAYGFGPSNGQPVAGKTGTVQEFRGHWLVGYAPQLSCAVWLGNRNYEQTDASLTANQLWQDFMSRALAGQEIEEFPDTEEPEYKNDFNEEQADKYGSDKKNEAKDPAKAPDVTGKTLSDAQMQLGGYNVYLVEEYSDSVPAGTVIGQRIDGDKLVLVVSKGKDPGPTIEPEPEPEPSDPEPAPEPDPTPDPDPPPALT</sequence>
<dbReference type="GO" id="GO:0071555">
    <property type="term" value="P:cell wall organization"/>
    <property type="evidence" value="ECO:0007669"/>
    <property type="project" value="UniProtKB-KW"/>
</dbReference>
<comment type="caution">
    <text evidence="16">The sequence shown here is derived from an EMBL/GenBank/DDBJ whole genome shotgun (WGS) entry which is preliminary data.</text>
</comment>
<dbReference type="SUPFAM" id="SSF56601">
    <property type="entry name" value="beta-lactamase/transpeptidase-like"/>
    <property type="match status" value="1"/>
</dbReference>
<dbReference type="CDD" id="cd06577">
    <property type="entry name" value="PASTA_pknB"/>
    <property type="match status" value="1"/>
</dbReference>
<evidence type="ECO:0000256" key="7">
    <source>
        <dbReference type="ARBA" id="ARBA00022801"/>
    </source>
</evidence>
<evidence type="ECO:0000256" key="3">
    <source>
        <dbReference type="ARBA" id="ARBA00022645"/>
    </source>
</evidence>
<dbReference type="InterPro" id="IPR036950">
    <property type="entry name" value="PBP_transglycosylase"/>
</dbReference>
<evidence type="ECO:0000256" key="13">
    <source>
        <dbReference type="ARBA" id="ARBA00049902"/>
    </source>
</evidence>
<evidence type="ECO:0000256" key="11">
    <source>
        <dbReference type="ARBA" id="ARBA00023316"/>
    </source>
</evidence>
<dbReference type="GO" id="GO:0009252">
    <property type="term" value="P:peptidoglycan biosynthetic process"/>
    <property type="evidence" value="ECO:0007669"/>
    <property type="project" value="UniProtKB-KW"/>
</dbReference>
<protein>
    <submittedName>
        <fullName evidence="16">Transglycosylase domain-containing protein</fullName>
    </submittedName>
</protein>
<gene>
    <name evidence="16" type="ORF">K8V16_08290</name>
</gene>
<dbReference type="Gene3D" id="3.30.10.20">
    <property type="match status" value="1"/>
</dbReference>
<dbReference type="Pfam" id="PF00912">
    <property type="entry name" value="Transgly"/>
    <property type="match status" value="1"/>
</dbReference>
<dbReference type="PANTHER" id="PTHR32282">
    <property type="entry name" value="BINDING PROTEIN TRANSPEPTIDASE, PUTATIVE-RELATED"/>
    <property type="match status" value="1"/>
</dbReference>
<evidence type="ECO:0000256" key="4">
    <source>
        <dbReference type="ARBA" id="ARBA00022670"/>
    </source>
</evidence>
<evidence type="ECO:0000256" key="1">
    <source>
        <dbReference type="ARBA" id="ARBA00007090"/>
    </source>
</evidence>
<dbReference type="Pfam" id="PF00905">
    <property type="entry name" value="Transpeptidase"/>
    <property type="match status" value="1"/>
</dbReference>
<feature type="region of interest" description="Disordered" evidence="14">
    <location>
        <begin position="625"/>
        <end position="647"/>
    </location>
</feature>
<feature type="region of interest" description="Disordered" evidence="14">
    <location>
        <begin position="688"/>
        <end position="729"/>
    </location>
</feature>
<accession>A0A9D2VLE6</accession>
<dbReference type="Pfam" id="PF03793">
    <property type="entry name" value="PASTA"/>
    <property type="match status" value="1"/>
</dbReference>
<evidence type="ECO:0000256" key="2">
    <source>
        <dbReference type="ARBA" id="ARBA00007739"/>
    </source>
</evidence>
<keyword evidence="11" id="KW-0961">Cell wall biogenesis/degradation</keyword>
<name>A0A9D2VLE6_9ACTN</name>
<dbReference type="GO" id="GO:0009002">
    <property type="term" value="F:serine-type D-Ala-D-Ala carboxypeptidase activity"/>
    <property type="evidence" value="ECO:0007669"/>
    <property type="project" value="UniProtKB-EC"/>
</dbReference>
<dbReference type="GO" id="GO:0008658">
    <property type="term" value="F:penicillin binding"/>
    <property type="evidence" value="ECO:0007669"/>
    <property type="project" value="InterPro"/>
</dbReference>
<evidence type="ECO:0000256" key="9">
    <source>
        <dbReference type="ARBA" id="ARBA00022984"/>
    </source>
</evidence>
<comment type="similarity">
    <text evidence="1">In the C-terminal section; belongs to the transpeptidase family.</text>
</comment>
<dbReference type="Gene3D" id="3.40.710.10">
    <property type="entry name" value="DD-peptidase/beta-lactamase superfamily"/>
    <property type="match status" value="1"/>
</dbReference>
<dbReference type="InterPro" id="IPR005543">
    <property type="entry name" value="PASTA_dom"/>
</dbReference>
<dbReference type="InterPro" id="IPR001264">
    <property type="entry name" value="Glyco_trans_51"/>
</dbReference>
<keyword evidence="4" id="KW-0645">Protease</keyword>
<keyword evidence="10" id="KW-0511">Multifunctional enzyme</keyword>
<evidence type="ECO:0000256" key="14">
    <source>
        <dbReference type="SAM" id="MobiDB-lite"/>
    </source>
</evidence>